<dbReference type="InterPro" id="IPR049730">
    <property type="entry name" value="SNF2/RAD54-like_C"/>
</dbReference>
<dbReference type="EMBL" id="WDED01000030">
    <property type="protein sequence ID" value="KAB6145139.1"/>
    <property type="molecule type" value="Genomic_DNA"/>
</dbReference>
<dbReference type="InterPro" id="IPR014001">
    <property type="entry name" value="Helicase_ATP-bd"/>
</dbReference>
<dbReference type="SMART" id="SM00487">
    <property type="entry name" value="DEXDc"/>
    <property type="match status" value="1"/>
</dbReference>
<evidence type="ECO:0000313" key="3">
    <source>
        <dbReference type="Proteomes" id="UP000434604"/>
    </source>
</evidence>
<dbReference type="GO" id="GO:0016787">
    <property type="term" value="F:hydrolase activity"/>
    <property type="evidence" value="ECO:0007669"/>
    <property type="project" value="UniProtKB-KW"/>
</dbReference>
<dbReference type="GO" id="GO:0005524">
    <property type="term" value="F:ATP binding"/>
    <property type="evidence" value="ECO:0007669"/>
    <property type="project" value="InterPro"/>
</dbReference>
<dbReference type="GO" id="GO:0004386">
    <property type="term" value="F:helicase activity"/>
    <property type="evidence" value="ECO:0007669"/>
    <property type="project" value="UniProtKB-KW"/>
</dbReference>
<organism evidence="2 3">
    <name type="scientific">Bacteroides xylanisolvens</name>
    <dbReference type="NCBI Taxonomy" id="371601"/>
    <lineage>
        <taxon>Bacteria</taxon>
        <taxon>Pseudomonadati</taxon>
        <taxon>Bacteroidota</taxon>
        <taxon>Bacteroidia</taxon>
        <taxon>Bacteroidales</taxon>
        <taxon>Bacteroidaceae</taxon>
        <taxon>Bacteroides</taxon>
    </lineage>
</organism>
<keyword evidence="2" id="KW-0547">Nucleotide-binding</keyword>
<accession>A0A1Y4VQH9</accession>
<evidence type="ECO:0000313" key="2">
    <source>
        <dbReference type="EMBL" id="KAB6145139.1"/>
    </source>
</evidence>
<dbReference type="RefSeq" id="WP_087321208.1">
    <property type="nucleotide sequence ID" value="NZ_JAASHA010000030.1"/>
</dbReference>
<dbReference type="InterPro" id="IPR000330">
    <property type="entry name" value="SNF2_N"/>
</dbReference>
<dbReference type="Gene3D" id="3.40.50.300">
    <property type="entry name" value="P-loop containing nucleotide triphosphate hydrolases"/>
    <property type="match status" value="1"/>
</dbReference>
<dbReference type="InterPro" id="IPR027417">
    <property type="entry name" value="P-loop_NTPase"/>
</dbReference>
<gene>
    <name evidence="2" type="ORF">GA398_17655</name>
</gene>
<keyword evidence="1" id="KW-0378">Hydrolase</keyword>
<dbReference type="InterPro" id="IPR001650">
    <property type="entry name" value="Helicase_C-like"/>
</dbReference>
<dbReference type="PANTHER" id="PTHR10799">
    <property type="entry name" value="SNF2/RAD54 HELICASE FAMILY"/>
    <property type="match status" value="1"/>
</dbReference>
<dbReference type="AlphaFoldDB" id="A0A1Y4VQH9"/>
<dbReference type="InterPro" id="IPR038718">
    <property type="entry name" value="SNF2-like_sf"/>
</dbReference>
<dbReference type="PROSITE" id="PS51192">
    <property type="entry name" value="HELICASE_ATP_BIND_1"/>
    <property type="match status" value="1"/>
</dbReference>
<proteinExistence type="predicted"/>
<reference evidence="2 3" key="1">
    <citation type="journal article" date="2019" name="Nat. Med.">
        <title>A library of human gut bacterial isolates paired with longitudinal multiomics data enables mechanistic microbiome research.</title>
        <authorList>
            <person name="Poyet M."/>
            <person name="Groussin M."/>
            <person name="Gibbons S.M."/>
            <person name="Avila-Pacheco J."/>
            <person name="Jiang X."/>
            <person name="Kearney S.M."/>
            <person name="Perrotta A.R."/>
            <person name="Berdy B."/>
            <person name="Zhao S."/>
            <person name="Lieberman T.D."/>
            <person name="Swanson P.K."/>
            <person name="Smith M."/>
            <person name="Roesemann S."/>
            <person name="Alexander J.E."/>
            <person name="Rich S.A."/>
            <person name="Livny J."/>
            <person name="Vlamakis H."/>
            <person name="Clish C."/>
            <person name="Bullock K."/>
            <person name="Deik A."/>
            <person name="Scott J."/>
            <person name="Pierce K.A."/>
            <person name="Xavier R.J."/>
            <person name="Alm E.J."/>
        </authorList>
    </citation>
    <scope>NUCLEOTIDE SEQUENCE [LARGE SCALE GENOMIC DNA]</scope>
    <source>
        <strain evidence="2 3">BIOML-A58</strain>
    </source>
</reference>
<dbReference type="CDD" id="cd18793">
    <property type="entry name" value="SF2_C_SNF"/>
    <property type="match status" value="1"/>
</dbReference>
<evidence type="ECO:0000256" key="1">
    <source>
        <dbReference type="ARBA" id="ARBA00022801"/>
    </source>
</evidence>
<dbReference type="SMART" id="SM00490">
    <property type="entry name" value="HELICc"/>
    <property type="match status" value="1"/>
</dbReference>
<keyword evidence="2" id="KW-0347">Helicase</keyword>
<dbReference type="Pfam" id="PF00271">
    <property type="entry name" value="Helicase_C"/>
    <property type="match status" value="1"/>
</dbReference>
<dbReference type="Pfam" id="PF00176">
    <property type="entry name" value="SNF2-rel_dom"/>
    <property type="match status" value="2"/>
</dbReference>
<dbReference type="PROSITE" id="PS51194">
    <property type="entry name" value="HELICASE_CTER"/>
    <property type="match status" value="1"/>
</dbReference>
<dbReference type="SUPFAM" id="SSF52540">
    <property type="entry name" value="P-loop containing nucleoside triphosphate hydrolases"/>
    <property type="match status" value="2"/>
</dbReference>
<keyword evidence="2" id="KW-0067">ATP-binding</keyword>
<protein>
    <submittedName>
        <fullName evidence="2">DEAD/DEAH box helicase</fullName>
    </submittedName>
</protein>
<name>A0A1Y4VQH9_9BACE</name>
<sequence>MKFRLVCIIKKDSLDKGVDIEVCLETGSKTLSPFQRKVTIDDLLKSEEFASDTLCQLLFQTGQNRQPFVFSPEQVSCKILRQAINSHPWLYVKSGGKGSSLKRVASLSGYLPFGKRLNFQEGSLMGGELYISNIKVWWKNLKVRLRYEGATSLFPAQYVDIPFETDDNRWMLRCEKKECELLSLLGSSLDYERSILHIKEDNFDMLKSLMCRGWKLLVPQGTDSHVPVYLKSNKSGIEWFSTGSAGSDDDGVAEKILEAYLFSRNYAECDGNINLFSRQKITSLPPEVVTGTLVKDLDAEKLYLPLPVLTNDELNKIHTVVLQKINAKLKPYQMEGVIWLAKMRKKGTGCLLADDMGLGKTLQVLVHLAILEDGEKKHLVICPASLTANWENEINKFAPQLSSRIEIASYEAVRIHTEKFSCNKYDTIIVDEGQLIKNDNTQRHKAIGELMCDHMIILSGTPIENSVDEIWSQFKLLIPEMEIVFNKIKTFNVQGDDKRWVELSKLFLSPFILRRTKDEVLKNLPRKFEKNIFIELSEEELSVYKAIRTIFIKAIETGISGRINSIALEGLLRLRQCCVSLNLLPKSLTHKGYVKSTKIELAVKMIKDFIADGHQILVFSQFTSALDELEERLTQDSVKLLLLTGNTRNRQVLVDSFQNDDKNKVFLISLKAGGTGLNLTAADRVILLDDWWNPAVENQAFARAHRIGQHNTVEVYRLVCRNTVEEKILELHKNKKEMSDLFNAVGDKLSVEQIRKLLN</sequence>
<dbReference type="Gene3D" id="3.40.50.10810">
    <property type="entry name" value="Tandem AAA-ATPase domain"/>
    <property type="match status" value="2"/>
</dbReference>
<comment type="caution">
    <text evidence="2">The sequence shown here is derived from an EMBL/GenBank/DDBJ whole genome shotgun (WGS) entry which is preliminary data.</text>
</comment>
<dbReference type="Proteomes" id="UP000434604">
    <property type="component" value="Unassembled WGS sequence"/>
</dbReference>